<evidence type="ECO:0000313" key="5">
    <source>
        <dbReference type="EMBL" id="TTN67646.1"/>
    </source>
</evidence>
<gene>
    <name evidence="5" type="ORF">Baya_15923</name>
</gene>
<feature type="region of interest" description="Disordered" evidence="4">
    <location>
        <begin position="347"/>
        <end position="374"/>
    </location>
</feature>
<evidence type="ECO:0000256" key="1">
    <source>
        <dbReference type="ARBA" id="ARBA00010949"/>
    </source>
</evidence>
<sequence length="374" mass="41655">MALLWSSLLQTAQEEPTCGTKRFWSRLDKPLNFGESFDSNLNSMNVLNNVDSCDLDEDDLMLDVDLPEDVSLHSACYRTLPHVTVRYRMSPYVTACHRTLPHVTVRYRMSPYVTVMFTMSPYVQHVTMSPHMEENKSVDEVEQLVSSSSSEDSRYQVHELLHQLQKLRAELREKDTLIYNLTQQLPQILQPSERNRLGRVSCRMSSAARSDFLDAQPADSSVNFLESATRPFSVPATVPAVSAAAASLSSGMPNSDNLILLLNSHCRVDESRNCIQLKTNQQPDLLKSGECPQLGSRRGVSHPGISSPSRTRHLPPPSRGLPCISAASQSSLMSTTRGTNIKTISSTKHEQSGLTRTQDLINTSNSRLPKPKSN</sequence>
<dbReference type="GO" id="GO:0008017">
    <property type="term" value="F:microtubule binding"/>
    <property type="evidence" value="ECO:0007669"/>
    <property type="project" value="TreeGrafter"/>
</dbReference>
<dbReference type="EMBL" id="VCAZ01000248">
    <property type="protein sequence ID" value="TTN67646.1"/>
    <property type="molecule type" value="Genomic_DNA"/>
</dbReference>
<comment type="similarity">
    <text evidence="1">Belongs to the CCSER family.</text>
</comment>
<accession>A0A556VSR1</accession>
<feature type="compositionally biased region" description="Polar residues" evidence="4">
    <location>
        <begin position="347"/>
        <end position="368"/>
    </location>
</feature>
<dbReference type="PANTHER" id="PTHR22461:SF2">
    <property type="entry name" value="SERINE-RICH COILED-COIL DOMAIN-CONTAINING PROTEIN 2"/>
    <property type="match status" value="1"/>
</dbReference>
<dbReference type="GO" id="GO:0001578">
    <property type="term" value="P:microtubule bundle formation"/>
    <property type="evidence" value="ECO:0007669"/>
    <property type="project" value="TreeGrafter"/>
</dbReference>
<dbReference type="Proteomes" id="UP000319801">
    <property type="component" value="Unassembled WGS sequence"/>
</dbReference>
<keyword evidence="6" id="KW-1185">Reference proteome</keyword>
<evidence type="ECO:0000313" key="6">
    <source>
        <dbReference type="Proteomes" id="UP000319801"/>
    </source>
</evidence>
<evidence type="ECO:0000256" key="4">
    <source>
        <dbReference type="SAM" id="MobiDB-lite"/>
    </source>
</evidence>
<reference evidence="5 6" key="1">
    <citation type="journal article" date="2019" name="Genome Biol. Evol.">
        <title>Whole-Genome Sequencing of the Giant Devil Catfish, Bagarius yarrelli.</title>
        <authorList>
            <person name="Jiang W."/>
            <person name="Lv Y."/>
            <person name="Cheng L."/>
            <person name="Yang K."/>
            <person name="Chao B."/>
            <person name="Wang X."/>
            <person name="Li Y."/>
            <person name="Pan X."/>
            <person name="You X."/>
            <person name="Zhang Y."/>
            <person name="Yang J."/>
            <person name="Li J."/>
            <person name="Zhang X."/>
            <person name="Liu S."/>
            <person name="Sun C."/>
            <person name="Yang J."/>
            <person name="Shi Q."/>
        </authorList>
    </citation>
    <scope>NUCLEOTIDE SEQUENCE [LARGE SCALE GENOMIC DNA]</scope>
    <source>
        <strain evidence="5">JWS20170419001</strain>
        <tissue evidence="5">Muscle</tissue>
    </source>
</reference>
<feature type="coiled-coil region" evidence="3">
    <location>
        <begin position="157"/>
        <end position="184"/>
    </location>
</feature>
<dbReference type="InterPro" id="IPR029627">
    <property type="entry name" value="CCSER"/>
</dbReference>
<dbReference type="AlphaFoldDB" id="A0A556VSR1"/>
<evidence type="ECO:0000256" key="3">
    <source>
        <dbReference type="SAM" id="Coils"/>
    </source>
</evidence>
<name>A0A556VSR1_BAGYA</name>
<dbReference type="GO" id="GO:0015630">
    <property type="term" value="C:microtubule cytoskeleton"/>
    <property type="evidence" value="ECO:0007669"/>
    <property type="project" value="TreeGrafter"/>
</dbReference>
<proteinExistence type="inferred from homology"/>
<protein>
    <submittedName>
        <fullName evidence="5">Uncharacterized protein</fullName>
    </submittedName>
</protein>
<keyword evidence="2 3" id="KW-0175">Coiled coil</keyword>
<organism evidence="5 6">
    <name type="scientific">Bagarius yarrelli</name>
    <name type="common">Goonch</name>
    <name type="synonym">Bagrus yarrelli</name>
    <dbReference type="NCBI Taxonomy" id="175774"/>
    <lineage>
        <taxon>Eukaryota</taxon>
        <taxon>Metazoa</taxon>
        <taxon>Chordata</taxon>
        <taxon>Craniata</taxon>
        <taxon>Vertebrata</taxon>
        <taxon>Euteleostomi</taxon>
        <taxon>Actinopterygii</taxon>
        <taxon>Neopterygii</taxon>
        <taxon>Teleostei</taxon>
        <taxon>Ostariophysi</taxon>
        <taxon>Siluriformes</taxon>
        <taxon>Sisoridae</taxon>
        <taxon>Sisorinae</taxon>
        <taxon>Bagarius</taxon>
    </lineage>
</organism>
<comment type="caution">
    <text evidence="5">The sequence shown here is derived from an EMBL/GenBank/DDBJ whole genome shotgun (WGS) entry which is preliminary data.</text>
</comment>
<evidence type="ECO:0000256" key="2">
    <source>
        <dbReference type="ARBA" id="ARBA00023054"/>
    </source>
</evidence>
<feature type="region of interest" description="Disordered" evidence="4">
    <location>
        <begin position="285"/>
        <end position="321"/>
    </location>
</feature>
<dbReference type="PANTHER" id="PTHR22461">
    <property type="entry name" value="SERINE-RICH COILED-COIL DOMAIN-CONTAINING PROTEIN 2-RELATED"/>
    <property type="match status" value="1"/>
</dbReference>